<evidence type="ECO:0000256" key="1">
    <source>
        <dbReference type="ARBA" id="ARBA00000681"/>
    </source>
</evidence>
<evidence type="ECO:0000256" key="4">
    <source>
        <dbReference type="ARBA" id="ARBA00022729"/>
    </source>
</evidence>
<dbReference type="SUPFAM" id="SSF49785">
    <property type="entry name" value="Galactose-binding domain-like"/>
    <property type="match status" value="1"/>
</dbReference>
<dbReference type="Gene3D" id="3.20.20.80">
    <property type="entry name" value="Glycosidases"/>
    <property type="match status" value="1"/>
</dbReference>
<protein>
    <recommendedName>
        <fullName evidence="9">Beta-xylanase</fullName>
        <ecNumber evidence="9">3.2.1.8</ecNumber>
    </recommendedName>
</protein>
<dbReference type="InterPro" id="IPR017853">
    <property type="entry name" value="GH"/>
</dbReference>
<evidence type="ECO:0000313" key="13">
    <source>
        <dbReference type="Proteomes" id="UP000255283"/>
    </source>
</evidence>
<evidence type="ECO:0000259" key="11">
    <source>
        <dbReference type="PROSITE" id="PS51760"/>
    </source>
</evidence>
<organism evidence="12 13">
    <name type="scientific">Segatella buccae</name>
    <dbReference type="NCBI Taxonomy" id="28126"/>
    <lineage>
        <taxon>Bacteria</taxon>
        <taxon>Pseudomonadati</taxon>
        <taxon>Bacteroidota</taxon>
        <taxon>Bacteroidia</taxon>
        <taxon>Bacteroidales</taxon>
        <taxon>Prevotellaceae</taxon>
        <taxon>Segatella</taxon>
    </lineage>
</organism>
<evidence type="ECO:0000256" key="5">
    <source>
        <dbReference type="ARBA" id="ARBA00022801"/>
    </source>
</evidence>
<keyword evidence="6 9" id="KW-0119">Carbohydrate metabolism</keyword>
<dbReference type="Gene3D" id="2.60.120.260">
    <property type="entry name" value="Galactose-binding domain-like"/>
    <property type="match status" value="1"/>
</dbReference>
<dbReference type="PROSITE" id="PS51257">
    <property type="entry name" value="PROKAR_LIPOPROTEIN"/>
    <property type="match status" value="1"/>
</dbReference>
<dbReference type="PRINTS" id="PR00134">
    <property type="entry name" value="GLHYDRLASE10"/>
</dbReference>
<dbReference type="GO" id="GO:0045493">
    <property type="term" value="P:xylan catabolic process"/>
    <property type="evidence" value="ECO:0007669"/>
    <property type="project" value="UniProtKB-KW"/>
</dbReference>
<feature type="domain" description="GH10" evidence="11">
    <location>
        <begin position="40"/>
        <end position="554"/>
    </location>
</feature>
<keyword evidence="7 9" id="KW-0326">Glycosidase</keyword>
<dbReference type="Proteomes" id="UP000255283">
    <property type="component" value="Unassembled WGS sequence"/>
</dbReference>
<dbReference type="InterPro" id="IPR008979">
    <property type="entry name" value="Galactose-bd-like_sf"/>
</dbReference>
<keyword evidence="4 10" id="KW-0732">Signal</keyword>
<name>A0AAQ1ZIS4_9BACT</name>
<reference evidence="12 13" key="1">
    <citation type="submission" date="2018-06" db="EMBL/GenBank/DDBJ databases">
        <authorList>
            <consortium name="Pathogen Informatics"/>
            <person name="Doyle S."/>
        </authorList>
    </citation>
    <scope>NUCLEOTIDE SEQUENCE [LARGE SCALE GENOMIC DNA]</scope>
    <source>
        <strain evidence="12 13">NCTC13063</strain>
    </source>
</reference>
<keyword evidence="3" id="KW-0858">Xylan degradation</keyword>
<dbReference type="RefSeq" id="WP_115153827.1">
    <property type="nucleotide sequence ID" value="NZ_UGTJ01000001.1"/>
</dbReference>
<dbReference type="InterPro" id="IPR044846">
    <property type="entry name" value="GH10"/>
</dbReference>
<gene>
    <name evidence="12" type="primary">xynA_1</name>
    <name evidence="12" type="ORF">NCTC13063_01651</name>
</gene>
<proteinExistence type="inferred from homology"/>
<feature type="chain" id="PRO_5043022247" description="Beta-xylanase" evidence="10">
    <location>
        <begin position="21"/>
        <end position="558"/>
    </location>
</feature>
<dbReference type="InterPro" id="IPR001000">
    <property type="entry name" value="GH10_dom"/>
</dbReference>
<sequence>MKTVKTIFMAATALMLAACADTDIPAFEVEKPAGMHLTDSLNAYGVLKSYVDRAKYPVFKMGGATSAGEFNKKGVRYVLDKENFEELVTGNAFKYSSVVKNDGSMDFSTITDFLDNAAEAGLSVYGHTLCWHSQQNMVYLKNIITDPNAANYLLHATTSEPKANPWDWELYYDLKTPLVKGVEYTIKMRAKASGDCEMAFWPGDGTNTQYLPSLKAGKEWAETSLTFTANIPITRLRFCFGKFGGDLYIDDVSLTAKGTTDNLVANGGFDEEDISSWTKASWLNFVYKREKDADQAGGGSFTEQTVKDTLTYAMGNWIKSMMEACNGRVKAWDVVNEPMSDGKPSELKTAGRDGDPKKNFYWQDYLGKDYARVVIKLARQYGGDDLKLFINDYNLEAAYNRNAKCQGLIDMVKYWESDGVTKIDGIGSQMHVTYSMNPEAQKRNEEAYVNHLKLLAATGKLIRLSELDMGLADAKGNTVHTADVTAEQHRLMAGYYKFIVEKYLEIIPPAQQYGITNWGVTDSPAGSFWRTDEPIGLWDVNYNRKPAYAGFADGLAGK</sequence>
<keyword evidence="8 9" id="KW-0624">Polysaccharide degradation</keyword>
<evidence type="ECO:0000256" key="8">
    <source>
        <dbReference type="ARBA" id="ARBA00023326"/>
    </source>
</evidence>
<dbReference type="PROSITE" id="PS51760">
    <property type="entry name" value="GH10_2"/>
    <property type="match status" value="1"/>
</dbReference>
<evidence type="ECO:0000256" key="10">
    <source>
        <dbReference type="SAM" id="SignalP"/>
    </source>
</evidence>
<dbReference type="PANTHER" id="PTHR31490">
    <property type="entry name" value="GLYCOSYL HYDROLASE"/>
    <property type="match status" value="1"/>
</dbReference>
<dbReference type="GO" id="GO:0031176">
    <property type="term" value="F:endo-1,4-beta-xylanase activity"/>
    <property type="evidence" value="ECO:0007669"/>
    <property type="project" value="UniProtKB-EC"/>
</dbReference>
<comment type="similarity">
    <text evidence="2 9">Belongs to the glycosyl hydrolase 10 (cellulase F) family.</text>
</comment>
<accession>A0AAQ1ZIS4</accession>
<evidence type="ECO:0000256" key="9">
    <source>
        <dbReference type="RuleBase" id="RU361174"/>
    </source>
</evidence>
<dbReference type="EC" id="3.2.1.8" evidence="9"/>
<keyword evidence="5 9" id="KW-0378">Hydrolase</keyword>
<dbReference type="Pfam" id="PF00331">
    <property type="entry name" value="Glyco_hydro_10"/>
    <property type="match status" value="2"/>
</dbReference>
<feature type="signal peptide" evidence="10">
    <location>
        <begin position="1"/>
        <end position="20"/>
    </location>
</feature>
<dbReference type="SMART" id="SM00633">
    <property type="entry name" value="Glyco_10"/>
    <property type="match status" value="1"/>
</dbReference>
<dbReference type="PANTHER" id="PTHR31490:SF88">
    <property type="entry name" value="BETA-XYLANASE"/>
    <property type="match status" value="1"/>
</dbReference>
<dbReference type="EMBL" id="UGTJ01000001">
    <property type="protein sequence ID" value="SUB80368.1"/>
    <property type="molecule type" value="Genomic_DNA"/>
</dbReference>
<dbReference type="SUPFAM" id="SSF51445">
    <property type="entry name" value="(Trans)glycosidases"/>
    <property type="match status" value="1"/>
</dbReference>
<evidence type="ECO:0000256" key="7">
    <source>
        <dbReference type="ARBA" id="ARBA00023295"/>
    </source>
</evidence>
<comment type="catalytic activity">
    <reaction evidence="1 9">
        <text>Endohydrolysis of (1-&gt;4)-beta-D-xylosidic linkages in xylans.</text>
        <dbReference type="EC" id="3.2.1.8"/>
    </reaction>
</comment>
<dbReference type="AlphaFoldDB" id="A0AAQ1ZIS4"/>
<evidence type="ECO:0000256" key="6">
    <source>
        <dbReference type="ARBA" id="ARBA00023277"/>
    </source>
</evidence>
<evidence type="ECO:0000313" key="12">
    <source>
        <dbReference type="EMBL" id="SUB80368.1"/>
    </source>
</evidence>
<evidence type="ECO:0000256" key="3">
    <source>
        <dbReference type="ARBA" id="ARBA00022651"/>
    </source>
</evidence>
<evidence type="ECO:0000256" key="2">
    <source>
        <dbReference type="ARBA" id="ARBA00007495"/>
    </source>
</evidence>
<comment type="caution">
    <text evidence="12">The sequence shown here is derived from an EMBL/GenBank/DDBJ whole genome shotgun (WGS) entry which is preliminary data.</text>
</comment>